<dbReference type="SMART" id="SM00862">
    <property type="entry name" value="Trans_reg_C"/>
    <property type="match status" value="1"/>
</dbReference>
<keyword evidence="3" id="KW-1133">Transmembrane helix</keyword>
<evidence type="ECO:0000256" key="3">
    <source>
        <dbReference type="SAM" id="Phobius"/>
    </source>
</evidence>
<evidence type="ECO:0000313" key="5">
    <source>
        <dbReference type="EMBL" id="CAH9052910.1"/>
    </source>
</evidence>
<dbReference type="Pfam" id="PF00486">
    <property type="entry name" value="Trans_reg_C"/>
    <property type="match status" value="1"/>
</dbReference>
<accession>A0A9W4VWU1</accession>
<dbReference type="PROSITE" id="PS51755">
    <property type="entry name" value="OMPR_PHOB"/>
    <property type="match status" value="1"/>
</dbReference>
<dbReference type="InterPro" id="IPR016032">
    <property type="entry name" value="Sig_transdc_resp-reg_C-effctor"/>
</dbReference>
<dbReference type="EMBL" id="CAMAPC010000003">
    <property type="protein sequence ID" value="CAH9052910.1"/>
    <property type="molecule type" value="Genomic_DNA"/>
</dbReference>
<dbReference type="GO" id="GO:0000160">
    <property type="term" value="P:phosphorelay signal transduction system"/>
    <property type="evidence" value="ECO:0007669"/>
    <property type="project" value="InterPro"/>
</dbReference>
<evidence type="ECO:0000313" key="6">
    <source>
        <dbReference type="Proteomes" id="UP001152467"/>
    </source>
</evidence>
<name>A0A9W4VWU1_9GAMM</name>
<dbReference type="Proteomes" id="UP001152467">
    <property type="component" value="Unassembled WGS sequence"/>
</dbReference>
<sequence>MQVKVGKWILEERAFCIVCEDKQVELSPTAFRLLQLFVSHGDKVISMSTIKEQVWHTEFTTDNLVYQTIRNLRLALEDGTEQTYIKTIPRSGYQLIAPIVKQNDELVQAVAEPIEGISNKYSKLLLTVFIGVTMAVVLASIIFIYFIKPQSTDSVHIPDLVVINGFYQTKSDSFNQLVSQLSSALHIESVQRAEHASMREAINALGSGTKIVIEHIPDKNALLAMVFMGLPSRLIHIEMQALGKNDRELISNIVSRVKTPMLKQGNSGIAELVNASKELKALVALSNSEQLKTAIQSLHNDIELNSFNEQQKVAKRAFVDMLLAFYKIEHFDNERLLSGVNYLLARYHQSNYAIISAALYLANQGNAHFAFQLLERLEQDHFVTFIQGLIHLELNEDPRALKHFEKVYKHEQSFEDNAYFYFYELFYSERESQLDAYRSDLERSNYASNGIHYVFFNWYLKHGQFEQAMSLLLSMKERLQCSDDMTRSLAMLNSALRNTQWSERWLQKLDGLNARDWGIPWLIFSNYVMQGKLASYSNWYNDYVSNVLASHSLFEPVFLNAMTQLALEDKQQAMQSLAFMTSASGSFSQDPVIDVAKAIVNVRLAPANPDERVSLLSQYEDSALALKGDEIALPEFVMASYFTLYGDVGKAEQALILGCIKSPAMCNAWQFFPLLQGAASTLNVERALQHANDLIKSSQPKLIELNKQLYDICQ</sequence>
<dbReference type="RefSeq" id="WP_261625931.1">
    <property type="nucleotide sequence ID" value="NZ_CAMAPC010000003.1"/>
</dbReference>
<dbReference type="InterPro" id="IPR001867">
    <property type="entry name" value="OmpR/PhoB-type_DNA-bd"/>
</dbReference>
<feature type="transmembrane region" description="Helical" evidence="3">
    <location>
        <begin position="124"/>
        <end position="147"/>
    </location>
</feature>
<evidence type="ECO:0000256" key="2">
    <source>
        <dbReference type="PROSITE-ProRule" id="PRU01091"/>
    </source>
</evidence>
<dbReference type="SUPFAM" id="SSF46894">
    <property type="entry name" value="C-terminal effector domain of the bipartite response regulators"/>
    <property type="match status" value="1"/>
</dbReference>
<feature type="DNA-binding region" description="OmpR/PhoB-type" evidence="2">
    <location>
        <begin position="1"/>
        <end position="97"/>
    </location>
</feature>
<dbReference type="AlphaFoldDB" id="A0A9W4VWU1"/>
<comment type="caution">
    <text evidence="5">The sequence shown here is derived from an EMBL/GenBank/DDBJ whole genome shotgun (WGS) entry which is preliminary data.</text>
</comment>
<keyword evidence="3" id="KW-0472">Membrane</keyword>
<evidence type="ECO:0000259" key="4">
    <source>
        <dbReference type="PROSITE" id="PS51755"/>
    </source>
</evidence>
<protein>
    <recommendedName>
        <fullName evidence="4">OmpR/PhoB-type domain-containing protein</fullName>
    </recommendedName>
</protein>
<keyword evidence="1 2" id="KW-0238">DNA-binding</keyword>
<reference evidence="5" key="1">
    <citation type="submission" date="2022-07" db="EMBL/GenBank/DDBJ databases">
        <authorList>
            <person name="Criscuolo A."/>
        </authorList>
    </citation>
    <scope>NUCLEOTIDE SEQUENCE</scope>
    <source>
        <strain evidence="5">CIP111854</strain>
    </source>
</reference>
<proteinExistence type="predicted"/>
<keyword evidence="6" id="KW-1185">Reference proteome</keyword>
<evidence type="ECO:0000256" key="1">
    <source>
        <dbReference type="ARBA" id="ARBA00023125"/>
    </source>
</evidence>
<feature type="domain" description="OmpR/PhoB-type" evidence="4">
    <location>
        <begin position="1"/>
        <end position="97"/>
    </location>
</feature>
<organism evidence="5 6">
    <name type="scientific">Pseudoalteromonas holothuriae</name>
    <dbReference type="NCBI Taxonomy" id="2963714"/>
    <lineage>
        <taxon>Bacteria</taxon>
        <taxon>Pseudomonadati</taxon>
        <taxon>Pseudomonadota</taxon>
        <taxon>Gammaproteobacteria</taxon>
        <taxon>Alteromonadales</taxon>
        <taxon>Pseudoalteromonadaceae</taxon>
        <taxon>Pseudoalteromonas</taxon>
    </lineage>
</organism>
<dbReference type="GO" id="GO:0003677">
    <property type="term" value="F:DNA binding"/>
    <property type="evidence" value="ECO:0007669"/>
    <property type="project" value="UniProtKB-UniRule"/>
</dbReference>
<dbReference type="Gene3D" id="1.10.10.10">
    <property type="entry name" value="Winged helix-like DNA-binding domain superfamily/Winged helix DNA-binding domain"/>
    <property type="match status" value="1"/>
</dbReference>
<dbReference type="InterPro" id="IPR036388">
    <property type="entry name" value="WH-like_DNA-bd_sf"/>
</dbReference>
<gene>
    <name evidence="5" type="ORF">PSECIP111854_01066</name>
</gene>
<dbReference type="CDD" id="cd00383">
    <property type="entry name" value="trans_reg_C"/>
    <property type="match status" value="1"/>
</dbReference>
<dbReference type="GO" id="GO:0006355">
    <property type="term" value="P:regulation of DNA-templated transcription"/>
    <property type="evidence" value="ECO:0007669"/>
    <property type="project" value="InterPro"/>
</dbReference>
<keyword evidence="3" id="KW-0812">Transmembrane</keyword>